<dbReference type="InterPro" id="IPR038770">
    <property type="entry name" value="Na+/solute_symporter_sf"/>
</dbReference>
<feature type="transmembrane region" description="Helical" evidence="8">
    <location>
        <begin position="188"/>
        <end position="210"/>
    </location>
</feature>
<feature type="transmembrane region" description="Helical" evidence="8">
    <location>
        <begin position="99"/>
        <end position="119"/>
    </location>
</feature>
<dbReference type="Gene3D" id="1.20.1530.20">
    <property type="match status" value="1"/>
</dbReference>
<protein>
    <submittedName>
        <fullName evidence="10">Cation:proton antiporter</fullName>
    </submittedName>
</protein>
<keyword evidence="7 8" id="KW-0472">Membrane</keyword>
<feature type="domain" description="Cation/H+ exchanger transmembrane" evidence="9">
    <location>
        <begin position="23"/>
        <end position="396"/>
    </location>
</feature>
<feature type="transmembrane region" description="Helical" evidence="8">
    <location>
        <begin position="65"/>
        <end position="87"/>
    </location>
</feature>
<feature type="transmembrane region" description="Helical" evidence="8">
    <location>
        <begin position="155"/>
        <end position="176"/>
    </location>
</feature>
<accession>A0ABZ0W5C6</accession>
<sequence length="715" mass="78717">MLLNIADLSLPISDPILRYLIVILIVLLAPILLNKLKIPHLIGLIIAGALIGPNGFGVLERDSSIVVSGTTGLLYIMFLAGLEIDLIEFKKNRWKSIGFGLYTFCIPMIIGTFSSYYILHFDWMTSVLLGSLISSHTLLAYPIASKLGITKDKSVNVTVGGTMITDTLALLVLAAIVGMTKGDVGTAFWMRLSLSILAFGLIVLLVFPVIARWFFKVVSDKISQFIFVMVMVYFGAVLAELAGVEGIIGAFLAGLALNRLIPHTSPLMNRVDFVGNALFIPFFLISVGMLIDFSVFIKSVGTLKVAAVLTLGVIAAKWLAAWATAKTFRMSRSQLRVIFGLSVAQAAATLAAVMVGYNIVISETPDGIPIRLLNEDVLNGSILVILITCTLASFVTQKAGRQLAAETEAGKDQPDIADADGMNILIAVNTLAKTEQLVQLALNIRRHNPYDKMYALNIINKQEAPDESDKNARKMLHLATQTGASADIEIEEVIRYDTIINGISGEVKAKKITDLIMGYSTKPYSSDKSFHLINGILTNELITTYVYNPVQPISTIKKNIVVIPPDAEKESGFFYWLSNLWTLAKNCGGGVKFFAAKELEPVFKTLNELNPISYSFSEFIRWEDLLVLSREVAPNDLLTFVLSRKEGISHNPHMDKVFSYLDKYFRQNNFLLIYPSQKKAEVQDDFFAGAHNHILDGSVDIQGLGKEIEKLFTRK</sequence>
<dbReference type="RefSeq" id="WP_114791152.1">
    <property type="nucleotide sequence ID" value="NZ_CP139960.1"/>
</dbReference>
<evidence type="ECO:0000256" key="8">
    <source>
        <dbReference type="SAM" id="Phobius"/>
    </source>
</evidence>
<evidence type="ECO:0000256" key="5">
    <source>
        <dbReference type="ARBA" id="ARBA00022989"/>
    </source>
</evidence>
<feature type="transmembrane region" description="Helical" evidence="8">
    <location>
        <begin position="125"/>
        <end position="143"/>
    </location>
</feature>
<evidence type="ECO:0000313" key="11">
    <source>
        <dbReference type="Proteomes" id="UP001325680"/>
    </source>
</evidence>
<keyword evidence="2" id="KW-0813">Transport</keyword>
<feature type="transmembrane region" description="Helical" evidence="8">
    <location>
        <begin position="273"/>
        <end position="297"/>
    </location>
</feature>
<dbReference type="PANTHER" id="PTHR43562">
    <property type="entry name" value="NAPA-TYPE SODIUM/HYDROGEN ANTIPORTER"/>
    <property type="match status" value="1"/>
</dbReference>
<evidence type="ECO:0000256" key="7">
    <source>
        <dbReference type="ARBA" id="ARBA00023136"/>
    </source>
</evidence>
<keyword evidence="11" id="KW-1185">Reference proteome</keyword>
<feature type="transmembrane region" description="Helical" evidence="8">
    <location>
        <begin position="16"/>
        <end position="34"/>
    </location>
</feature>
<dbReference type="Pfam" id="PF00999">
    <property type="entry name" value="Na_H_Exchanger"/>
    <property type="match status" value="1"/>
</dbReference>
<reference evidence="10 11" key="1">
    <citation type="submission" date="2023-12" db="EMBL/GenBank/DDBJ databases">
        <title>Genome sequencing and assembly of bacterial species from a model synthetic community.</title>
        <authorList>
            <person name="Hogle S.L."/>
        </authorList>
    </citation>
    <scope>NUCLEOTIDE SEQUENCE [LARGE SCALE GENOMIC DNA]</scope>
    <source>
        <strain evidence="10 11">HAMBI_3031</strain>
    </source>
</reference>
<dbReference type="InterPro" id="IPR006153">
    <property type="entry name" value="Cation/H_exchanger_TM"/>
</dbReference>
<name>A0ABZ0W5C6_9BACT</name>
<dbReference type="PANTHER" id="PTHR43562:SF4">
    <property type="entry name" value="NA(+)_H(+) ANTIPORTER NHAS5"/>
    <property type="match status" value="1"/>
</dbReference>
<gene>
    <name evidence="10" type="ORF">U0035_22205</name>
</gene>
<evidence type="ECO:0000256" key="6">
    <source>
        <dbReference type="ARBA" id="ARBA00023065"/>
    </source>
</evidence>
<feature type="transmembrane region" description="Helical" evidence="8">
    <location>
        <begin position="377"/>
        <end position="395"/>
    </location>
</feature>
<proteinExistence type="predicted"/>
<evidence type="ECO:0000313" key="10">
    <source>
        <dbReference type="EMBL" id="WQD38391.1"/>
    </source>
</evidence>
<feature type="transmembrane region" description="Helical" evidence="8">
    <location>
        <begin position="303"/>
        <end position="325"/>
    </location>
</feature>
<feature type="transmembrane region" description="Helical" evidence="8">
    <location>
        <begin position="337"/>
        <end position="357"/>
    </location>
</feature>
<dbReference type="Proteomes" id="UP001325680">
    <property type="component" value="Chromosome"/>
</dbReference>
<evidence type="ECO:0000256" key="4">
    <source>
        <dbReference type="ARBA" id="ARBA00022692"/>
    </source>
</evidence>
<evidence type="ECO:0000256" key="3">
    <source>
        <dbReference type="ARBA" id="ARBA00022449"/>
    </source>
</evidence>
<keyword evidence="5 8" id="KW-1133">Transmembrane helix</keyword>
<feature type="transmembrane region" description="Helical" evidence="8">
    <location>
        <begin position="41"/>
        <end position="59"/>
    </location>
</feature>
<evidence type="ECO:0000256" key="2">
    <source>
        <dbReference type="ARBA" id="ARBA00022448"/>
    </source>
</evidence>
<keyword evidence="3" id="KW-0050">Antiport</keyword>
<comment type="subcellular location">
    <subcellularLocation>
        <location evidence="1">Membrane</location>
        <topology evidence="1">Multi-pass membrane protein</topology>
    </subcellularLocation>
</comment>
<evidence type="ECO:0000256" key="1">
    <source>
        <dbReference type="ARBA" id="ARBA00004141"/>
    </source>
</evidence>
<organism evidence="10 11">
    <name type="scientific">Niabella yanshanensis</name>
    <dbReference type="NCBI Taxonomy" id="577386"/>
    <lineage>
        <taxon>Bacteria</taxon>
        <taxon>Pseudomonadati</taxon>
        <taxon>Bacteroidota</taxon>
        <taxon>Chitinophagia</taxon>
        <taxon>Chitinophagales</taxon>
        <taxon>Chitinophagaceae</taxon>
        <taxon>Niabella</taxon>
    </lineage>
</organism>
<keyword evidence="6" id="KW-0406">Ion transport</keyword>
<keyword evidence="4 8" id="KW-0812">Transmembrane</keyword>
<dbReference type="EMBL" id="CP139960">
    <property type="protein sequence ID" value="WQD38391.1"/>
    <property type="molecule type" value="Genomic_DNA"/>
</dbReference>
<evidence type="ECO:0000259" key="9">
    <source>
        <dbReference type="Pfam" id="PF00999"/>
    </source>
</evidence>